<name>A0A4R4VI10_9PSEU</name>
<accession>A0A4R4VI10</accession>
<reference evidence="2 3" key="1">
    <citation type="submission" date="2019-03" db="EMBL/GenBank/DDBJ databases">
        <title>Draft genome sequences of novel Actinobacteria.</title>
        <authorList>
            <person name="Sahin N."/>
            <person name="Ay H."/>
            <person name="Saygin H."/>
        </authorList>
    </citation>
    <scope>NUCLEOTIDE SEQUENCE [LARGE SCALE GENOMIC DNA]</scope>
    <source>
        <strain evidence="2 3">16K309</strain>
    </source>
</reference>
<dbReference type="GO" id="GO:1990189">
    <property type="term" value="F:protein N-terminal-serine acetyltransferase activity"/>
    <property type="evidence" value="ECO:0007669"/>
    <property type="project" value="TreeGrafter"/>
</dbReference>
<dbReference type="GO" id="GO:0005737">
    <property type="term" value="C:cytoplasm"/>
    <property type="evidence" value="ECO:0007669"/>
    <property type="project" value="TreeGrafter"/>
</dbReference>
<comment type="caution">
    <text evidence="2">The sequence shown here is derived from an EMBL/GenBank/DDBJ whole genome shotgun (WGS) entry which is preliminary data.</text>
</comment>
<dbReference type="GO" id="GO:0008999">
    <property type="term" value="F:protein-N-terminal-alanine acetyltransferase activity"/>
    <property type="evidence" value="ECO:0007669"/>
    <property type="project" value="TreeGrafter"/>
</dbReference>
<dbReference type="PANTHER" id="PTHR43441:SF11">
    <property type="entry name" value="RIBOSOMAL-PROTEIN-SERINE ACETYLTRANSFERASE"/>
    <property type="match status" value="1"/>
</dbReference>
<organism evidence="2 3">
    <name type="scientific">Saccharopolyspora terrae</name>
    <dbReference type="NCBI Taxonomy" id="2530384"/>
    <lineage>
        <taxon>Bacteria</taxon>
        <taxon>Bacillati</taxon>
        <taxon>Actinomycetota</taxon>
        <taxon>Actinomycetes</taxon>
        <taxon>Pseudonocardiales</taxon>
        <taxon>Pseudonocardiaceae</taxon>
        <taxon>Saccharopolyspora</taxon>
    </lineage>
</organism>
<keyword evidence="2" id="KW-0808">Transferase</keyword>
<dbReference type="PANTHER" id="PTHR43441">
    <property type="entry name" value="RIBOSOMAL-PROTEIN-SERINE ACETYLTRANSFERASE"/>
    <property type="match status" value="1"/>
</dbReference>
<evidence type="ECO:0000313" key="3">
    <source>
        <dbReference type="Proteomes" id="UP000295674"/>
    </source>
</evidence>
<proteinExistence type="predicted"/>
<sequence length="216" mass="23732">MLIDVFPLFGLRLTTPRLVLRLPSQDELGDLAELAARGVHDPAFMPFSVPWTDHPPEQVALNVVQHHWAKLAEWSPQGWTIGFGVFLDGVIVGQQSVHGRNFAVTREVSTGSWIGQARQGRGIGAEMREAVLHFAFAGIGARHARSFAAEGNEASLRISRKLGYEADGVQRSALRGELRVEQRFRLTRESWEAHRSVPVEIEGLAPCLPMLGVGAA</sequence>
<evidence type="ECO:0000259" key="1">
    <source>
        <dbReference type="PROSITE" id="PS51186"/>
    </source>
</evidence>
<dbReference type="EMBL" id="SMKS01000024">
    <property type="protein sequence ID" value="TDD05298.1"/>
    <property type="molecule type" value="Genomic_DNA"/>
</dbReference>
<dbReference type="InterPro" id="IPR051908">
    <property type="entry name" value="Ribosomal_N-acetyltransferase"/>
</dbReference>
<gene>
    <name evidence="2" type="ORF">E1181_15340</name>
</gene>
<dbReference type="Proteomes" id="UP000295674">
    <property type="component" value="Unassembled WGS sequence"/>
</dbReference>
<dbReference type="RefSeq" id="WP_132675337.1">
    <property type="nucleotide sequence ID" value="NZ_SMKS01000024.1"/>
</dbReference>
<dbReference type="Gene3D" id="3.40.630.30">
    <property type="match status" value="1"/>
</dbReference>
<dbReference type="Pfam" id="PF13302">
    <property type="entry name" value="Acetyltransf_3"/>
    <property type="match status" value="1"/>
</dbReference>
<dbReference type="SUPFAM" id="SSF55729">
    <property type="entry name" value="Acyl-CoA N-acyltransferases (Nat)"/>
    <property type="match status" value="1"/>
</dbReference>
<dbReference type="InterPro" id="IPR000182">
    <property type="entry name" value="GNAT_dom"/>
</dbReference>
<evidence type="ECO:0000313" key="2">
    <source>
        <dbReference type="EMBL" id="TDD05298.1"/>
    </source>
</evidence>
<dbReference type="PROSITE" id="PS51186">
    <property type="entry name" value="GNAT"/>
    <property type="match status" value="1"/>
</dbReference>
<dbReference type="AlphaFoldDB" id="A0A4R4VI10"/>
<dbReference type="InterPro" id="IPR016181">
    <property type="entry name" value="Acyl_CoA_acyltransferase"/>
</dbReference>
<feature type="domain" description="N-acetyltransferase" evidence="1">
    <location>
        <begin position="18"/>
        <end position="185"/>
    </location>
</feature>
<dbReference type="OrthoDB" id="3466127at2"/>
<protein>
    <submittedName>
        <fullName evidence="2">N-acetyltransferase</fullName>
    </submittedName>
</protein>
<keyword evidence="3" id="KW-1185">Reference proteome</keyword>